<dbReference type="OrthoDB" id="9789270at2"/>
<keyword evidence="7" id="KW-0378">Hydrolase</keyword>
<dbReference type="EMBL" id="CP002454">
    <property type="protein sequence ID" value="ADV68302.1"/>
    <property type="molecule type" value="Genomic_DNA"/>
</dbReference>
<evidence type="ECO:0000256" key="3">
    <source>
        <dbReference type="ARBA" id="ARBA00022475"/>
    </source>
</evidence>
<dbReference type="KEGG" id="dmr:Deima_2670"/>
<accession>E8UB63</accession>
<name>E8UB63_DEIML</name>
<dbReference type="STRING" id="709986.Deima_2670"/>
<dbReference type="GO" id="GO:0004222">
    <property type="term" value="F:metalloendopeptidase activity"/>
    <property type="evidence" value="ECO:0007669"/>
    <property type="project" value="InterPro"/>
</dbReference>
<evidence type="ECO:0000256" key="11">
    <source>
        <dbReference type="ARBA" id="ARBA00023136"/>
    </source>
</evidence>
<dbReference type="GO" id="GO:0005886">
    <property type="term" value="C:plasma membrane"/>
    <property type="evidence" value="ECO:0007669"/>
    <property type="project" value="UniProtKB-SubCell"/>
</dbReference>
<evidence type="ECO:0000259" key="13">
    <source>
        <dbReference type="Pfam" id="PF01435"/>
    </source>
</evidence>
<reference evidence="14 15" key="1">
    <citation type="journal article" date="2011" name="Stand. Genomic Sci.">
        <title>Complete genome sequence of Deinococcus maricopensis type strain (LB-34).</title>
        <authorList>
            <person name="Pukall R."/>
            <person name="Zeytun A."/>
            <person name="Lucas S."/>
            <person name="Lapidus A."/>
            <person name="Hammon N."/>
            <person name="Deshpande S."/>
            <person name="Nolan M."/>
            <person name="Cheng J.F."/>
            <person name="Pitluck S."/>
            <person name="Liolios K."/>
            <person name="Pagani I."/>
            <person name="Mikhailova N."/>
            <person name="Ivanova N."/>
            <person name="Mavromatis K."/>
            <person name="Pati A."/>
            <person name="Tapia R."/>
            <person name="Han C."/>
            <person name="Goodwin L."/>
            <person name="Chen A."/>
            <person name="Palaniappan K."/>
            <person name="Land M."/>
            <person name="Hauser L."/>
            <person name="Chang Y.J."/>
            <person name="Jeffries C.D."/>
            <person name="Brambilla E.M."/>
            <person name="Rohde M."/>
            <person name="Goker M."/>
            <person name="Detter J.C."/>
            <person name="Woyke T."/>
            <person name="Bristow J."/>
            <person name="Eisen J.A."/>
            <person name="Markowitz V."/>
            <person name="Hugenholtz P."/>
            <person name="Kyrpides N.C."/>
            <person name="Klenk H.P."/>
        </authorList>
    </citation>
    <scope>NUCLEOTIDE SEQUENCE [LARGE SCALE GENOMIC DNA]</scope>
    <source>
        <strain evidence="15">DSM 21211 / LMG 22137 / NRRL B-23946 / LB-34</strain>
    </source>
</reference>
<keyword evidence="6" id="KW-0479">Metal-binding</keyword>
<dbReference type="InterPro" id="IPR050083">
    <property type="entry name" value="HtpX_protease"/>
</dbReference>
<keyword evidence="3" id="KW-1003">Cell membrane</keyword>
<evidence type="ECO:0000256" key="8">
    <source>
        <dbReference type="ARBA" id="ARBA00022833"/>
    </source>
</evidence>
<dbReference type="GO" id="GO:0006508">
    <property type="term" value="P:proteolysis"/>
    <property type="evidence" value="ECO:0007669"/>
    <property type="project" value="UniProtKB-KW"/>
</dbReference>
<dbReference type="eggNOG" id="COG0501">
    <property type="taxonomic scope" value="Bacteria"/>
</dbReference>
<keyword evidence="15" id="KW-1185">Reference proteome</keyword>
<evidence type="ECO:0000256" key="7">
    <source>
        <dbReference type="ARBA" id="ARBA00022801"/>
    </source>
</evidence>
<feature type="domain" description="Peptidase M48" evidence="13">
    <location>
        <begin position="86"/>
        <end position="306"/>
    </location>
</feature>
<evidence type="ECO:0000256" key="6">
    <source>
        <dbReference type="ARBA" id="ARBA00022723"/>
    </source>
</evidence>
<feature type="transmembrane region" description="Helical" evidence="12">
    <location>
        <begin position="55"/>
        <end position="71"/>
    </location>
</feature>
<keyword evidence="10" id="KW-0482">Metalloprotease</keyword>
<comment type="cofactor">
    <cofactor evidence="1">
        <name>Zn(2+)</name>
        <dbReference type="ChEBI" id="CHEBI:29105"/>
    </cofactor>
</comment>
<dbReference type="GO" id="GO:0046872">
    <property type="term" value="F:metal ion binding"/>
    <property type="evidence" value="ECO:0007669"/>
    <property type="project" value="UniProtKB-KW"/>
</dbReference>
<organism evidence="14 15">
    <name type="scientific">Deinococcus maricopensis (strain DSM 21211 / LMG 22137 / NRRL B-23946 / LB-34)</name>
    <dbReference type="NCBI Taxonomy" id="709986"/>
    <lineage>
        <taxon>Bacteria</taxon>
        <taxon>Thermotogati</taxon>
        <taxon>Deinococcota</taxon>
        <taxon>Deinococci</taxon>
        <taxon>Deinococcales</taxon>
        <taxon>Deinococcaceae</taxon>
        <taxon>Deinococcus</taxon>
    </lineage>
</organism>
<dbReference type="PANTHER" id="PTHR43221:SF1">
    <property type="entry name" value="PROTEASE HTPX"/>
    <property type="match status" value="1"/>
</dbReference>
<comment type="subcellular location">
    <subcellularLocation>
        <location evidence="2">Cell membrane</location>
        <topology evidence="2">Multi-pass membrane protein</topology>
    </subcellularLocation>
</comment>
<dbReference type="HOGENOM" id="CLU_533993_0_0_0"/>
<evidence type="ECO:0000256" key="1">
    <source>
        <dbReference type="ARBA" id="ARBA00001947"/>
    </source>
</evidence>
<dbReference type="InterPro" id="IPR001915">
    <property type="entry name" value="Peptidase_M48"/>
</dbReference>
<sequence length="487" mass="54577" precursor="true">MKMNSSPRPAALRLRIALALLLMVLFYLLALGIAAALLSIPYWEWTTLHRVDLKLALFGLLGGGVVLYSIIPRRETFQAPGPQVTPATQPQLFRELRRVASATGQRMPDEVYLLPDVNAWVADYGRRRILAIGLPLMHLLTVSQFRAVLAHEFGHYSGGDTRLGAWIYRVRKSMARTVHELNEFGHILRHPFRWYTLGFLKLTYAISRAQEFEADRVAARVTSPQALMDGLQRVHSGGPAFAHYWQTETVPVLRSGYRAPLGLGFMHYLQTPDVAQWLETHQERAQAASSDPFDTHPTLTERLRAAARLPKRSAPDTDPPADTLLQDTESAEHALLQFLMEHRQELQPVEWADIGTQVWAPQWRERREHLREHLRGLTARDLPELARNPHTWTARRQRLAERGMDDNQTQASAWAAIGAALADAGVRAGFHVHALPGEAITLERGTDRFEPFQLTGGLAHGHVTPEAFVDALNRVGLADVDLGDTGA</sequence>
<protein>
    <submittedName>
        <fullName evidence="14">Peptidase M48 Ste24p</fullName>
    </submittedName>
</protein>
<keyword evidence="11 12" id="KW-0472">Membrane</keyword>
<proteinExistence type="predicted"/>
<dbReference type="CDD" id="cd07328">
    <property type="entry name" value="M48_Ste24p_like"/>
    <property type="match status" value="1"/>
</dbReference>
<gene>
    <name evidence="14" type="ordered locus">Deima_2670</name>
</gene>
<dbReference type="Gene3D" id="3.30.2010.10">
    <property type="entry name" value="Metalloproteases ('zincins'), catalytic domain"/>
    <property type="match status" value="1"/>
</dbReference>
<evidence type="ECO:0000313" key="15">
    <source>
        <dbReference type="Proteomes" id="UP000008635"/>
    </source>
</evidence>
<evidence type="ECO:0000256" key="4">
    <source>
        <dbReference type="ARBA" id="ARBA00022670"/>
    </source>
</evidence>
<evidence type="ECO:0000256" key="2">
    <source>
        <dbReference type="ARBA" id="ARBA00004651"/>
    </source>
</evidence>
<evidence type="ECO:0000256" key="9">
    <source>
        <dbReference type="ARBA" id="ARBA00022989"/>
    </source>
</evidence>
<evidence type="ECO:0000256" key="10">
    <source>
        <dbReference type="ARBA" id="ARBA00023049"/>
    </source>
</evidence>
<keyword evidence="5 12" id="KW-0812">Transmembrane</keyword>
<evidence type="ECO:0000256" key="12">
    <source>
        <dbReference type="SAM" id="Phobius"/>
    </source>
</evidence>
<dbReference type="Proteomes" id="UP000008635">
    <property type="component" value="Chromosome"/>
</dbReference>
<dbReference type="AlphaFoldDB" id="E8UB63"/>
<dbReference type="PANTHER" id="PTHR43221">
    <property type="entry name" value="PROTEASE HTPX"/>
    <property type="match status" value="1"/>
</dbReference>
<keyword evidence="4" id="KW-0645">Protease</keyword>
<reference evidence="15" key="2">
    <citation type="submission" date="2011-01" db="EMBL/GenBank/DDBJ databases">
        <title>The complete genome of Deinococcus maricopensis DSM 21211.</title>
        <authorList>
            <consortium name="US DOE Joint Genome Institute (JGI-PGF)"/>
            <person name="Lucas S."/>
            <person name="Copeland A."/>
            <person name="Lapidus A."/>
            <person name="Goodwin L."/>
            <person name="Pitluck S."/>
            <person name="Kyrpides N."/>
            <person name="Mavromatis K."/>
            <person name="Pagani I."/>
            <person name="Ivanova N."/>
            <person name="Ovchinnikova G."/>
            <person name="Zeytun A."/>
            <person name="Detter J.C."/>
            <person name="Han C."/>
            <person name="Land M."/>
            <person name="Hauser L."/>
            <person name="Markowitz V."/>
            <person name="Cheng J.-F."/>
            <person name="Hugenholtz P."/>
            <person name="Woyke T."/>
            <person name="Wu D."/>
            <person name="Pukall R."/>
            <person name="Gehrich-Schroeter G."/>
            <person name="Brambilla E."/>
            <person name="Klenk H.-P."/>
            <person name="Eisen J.A."/>
        </authorList>
    </citation>
    <scope>NUCLEOTIDE SEQUENCE [LARGE SCALE GENOMIC DNA]</scope>
    <source>
        <strain evidence="15">DSM 21211 / LMG 22137 / NRRL B-23946 / LB-34</strain>
    </source>
</reference>
<evidence type="ECO:0000313" key="14">
    <source>
        <dbReference type="EMBL" id="ADV68302.1"/>
    </source>
</evidence>
<evidence type="ECO:0000256" key="5">
    <source>
        <dbReference type="ARBA" id="ARBA00022692"/>
    </source>
</evidence>
<dbReference type="Pfam" id="PF01435">
    <property type="entry name" value="Peptidase_M48"/>
    <property type="match status" value="1"/>
</dbReference>
<keyword evidence="8" id="KW-0862">Zinc</keyword>
<keyword evidence="9 12" id="KW-1133">Transmembrane helix</keyword>